<evidence type="ECO:0000313" key="5">
    <source>
        <dbReference type="Proteomes" id="UP000219914"/>
    </source>
</evidence>
<dbReference type="PANTHER" id="PTHR43804:SF9">
    <property type="entry name" value="PEPTIDE CHAIN RELEASE FACTOR HOMOLOG-RELATED"/>
    <property type="match status" value="1"/>
</dbReference>
<feature type="domain" description="Prokaryotic-type class I peptide chain release factors" evidence="2">
    <location>
        <begin position="107"/>
        <end position="186"/>
    </location>
</feature>
<dbReference type="AlphaFoldDB" id="A0A2A6KF46"/>
<name>A0A2A6KF46_9HYPH</name>
<reference evidence="4 5" key="1">
    <citation type="submission" date="2017-09" db="EMBL/GenBank/DDBJ databases">
        <title>Comparative genomics of rhizobia isolated from Phaseolus vulgaris in China.</title>
        <authorList>
            <person name="Tong W."/>
        </authorList>
    </citation>
    <scope>NUCLEOTIDE SEQUENCE [LARGE SCALE GENOMIC DNA]</scope>
    <source>
        <strain evidence="4 5">FH14</strain>
    </source>
</reference>
<dbReference type="Proteomes" id="UP001268610">
    <property type="component" value="Unassembled WGS sequence"/>
</dbReference>
<dbReference type="RefSeq" id="WP_097533918.1">
    <property type="nucleotide sequence ID" value="NZ_JAVLSD010000004.1"/>
</dbReference>
<dbReference type="EMBL" id="JAVLSF010000006">
    <property type="protein sequence ID" value="MDR9773588.1"/>
    <property type="molecule type" value="Genomic_DNA"/>
</dbReference>
<dbReference type="NCBIfam" id="TIGR03072">
    <property type="entry name" value="release_prfH"/>
    <property type="match status" value="1"/>
</dbReference>
<sequence>MNAIDLLVTSGNGPVECRIALTKLLGILEREAIELGCSFEANLGPMPDRHGAKSAIISLDGLEAERIASGYCGSIRFTFKSPVRLGHKRQNWYVGVQRIEPGPEGGVVIDPADLRFETLRAGGPGGQHQNTTDSAVRILHRPTGLMVTARDERSQHRNKALALRRLEAMLHQIEVEKQEVAKSGRFIANRAIERGNEVKAFKP</sequence>
<evidence type="ECO:0000313" key="3">
    <source>
        <dbReference type="EMBL" id="MDR9773588.1"/>
    </source>
</evidence>
<organism evidence="3 6">
    <name type="scientific">Rhizobium hidalgonense</name>
    <dbReference type="NCBI Taxonomy" id="1538159"/>
    <lineage>
        <taxon>Bacteria</taxon>
        <taxon>Pseudomonadati</taxon>
        <taxon>Pseudomonadota</taxon>
        <taxon>Alphaproteobacteria</taxon>
        <taxon>Hyphomicrobiales</taxon>
        <taxon>Rhizobiaceae</taxon>
        <taxon>Rhizobium/Agrobacterium group</taxon>
        <taxon>Rhizobium</taxon>
    </lineage>
</organism>
<gene>
    <name evidence="3" type="primary">prfH</name>
    <name evidence="4" type="ORF">CO674_10990</name>
    <name evidence="3" type="ORF">RJJ65_13115</name>
</gene>
<dbReference type="InterPro" id="IPR017509">
    <property type="entry name" value="PrfH"/>
</dbReference>
<comment type="similarity">
    <text evidence="1">Belongs to the prokaryotic/mitochondrial release factor family.</text>
</comment>
<dbReference type="Gene3D" id="3.30.70.1660">
    <property type="match status" value="1"/>
</dbReference>
<reference evidence="3" key="2">
    <citation type="submission" date="2023-04" db="EMBL/GenBank/DDBJ databases">
        <title>Genomic characterization of faba bean (Vicia faba) microsymbionts in Mexican soils.</title>
        <authorList>
            <person name="Rivera Orduna F.N."/>
            <person name="Guevara-Luna J."/>
            <person name="Yan J."/>
            <person name="Arroyo-Herrera I."/>
            <person name="Li Y."/>
            <person name="Vasquez-Murrieta M.S."/>
            <person name="Wang E.T."/>
        </authorList>
    </citation>
    <scope>NUCLEOTIDE SEQUENCE</scope>
    <source>
        <strain evidence="3">CH26</strain>
    </source>
</reference>
<dbReference type="InterPro" id="IPR050057">
    <property type="entry name" value="Prokaryotic/Mito_RF"/>
</dbReference>
<evidence type="ECO:0000259" key="2">
    <source>
        <dbReference type="Pfam" id="PF00472"/>
    </source>
</evidence>
<proteinExistence type="inferred from homology"/>
<dbReference type="Gene3D" id="3.30.160.20">
    <property type="match status" value="1"/>
</dbReference>
<evidence type="ECO:0000313" key="6">
    <source>
        <dbReference type="Proteomes" id="UP001268610"/>
    </source>
</evidence>
<dbReference type="EMBL" id="NWSY01000007">
    <property type="protein sequence ID" value="PDT23487.1"/>
    <property type="molecule type" value="Genomic_DNA"/>
</dbReference>
<dbReference type="SUPFAM" id="SSF75620">
    <property type="entry name" value="Release factor"/>
    <property type="match status" value="1"/>
</dbReference>
<dbReference type="PANTHER" id="PTHR43804">
    <property type="entry name" value="LD18447P"/>
    <property type="match status" value="1"/>
</dbReference>
<dbReference type="InterPro" id="IPR000352">
    <property type="entry name" value="Pep_chain_release_fac_I"/>
</dbReference>
<accession>A0A2A6KF46</accession>
<dbReference type="GO" id="GO:0003747">
    <property type="term" value="F:translation release factor activity"/>
    <property type="evidence" value="ECO:0007669"/>
    <property type="project" value="InterPro"/>
</dbReference>
<protein>
    <submittedName>
        <fullName evidence="3">Peptide chain release factor H</fullName>
    </submittedName>
</protein>
<dbReference type="InterPro" id="IPR045853">
    <property type="entry name" value="Pep_chain_release_fac_I_sf"/>
</dbReference>
<dbReference type="Pfam" id="PF00472">
    <property type="entry name" value="RF-1"/>
    <property type="match status" value="1"/>
</dbReference>
<evidence type="ECO:0000313" key="4">
    <source>
        <dbReference type="EMBL" id="PDT23487.1"/>
    </source>
</evidence>
<keyword evidence="5" id="KW-1185">Reference proteome</keyword>
<evidence type="ECO:0000256" key="1">
    <source>
        <dbReference type="ARBA" id="ARBA00010835"/>
    </source>
</evidence>
<dbReference type="Proteomes" id="UP000219914">
    <property type="component" value="Unassembled WGS sequence"/>
</dbReference>
<comment type="caution">
    <text evidence="3">The sequence shown here is derived from an EMBL/GenBank/DDBJ whole genome shotgun (WGS) entry which is preliminary data.</text>
</comment>